<dbReference type="InterPro" id="IPR036102">
    <property type="entry name" value="OsmC/Ohrsf"/>
</dbReference>
<name>A0A7D5LA82_9EURY</name>
<evidence type="ECO:0000313" key="2">
    <source>
        <dbReference type="Proteomes" id="UP000509626"/>
    </source>
</evidence>
<accession>A0A7D5LA82</accession>
<dbReference type="InterPro" id="IPR003718">
    <property type="entry name" value="OsmC/Ohr_fam"/>
</dbReference>
<dbReference type="AlphaFoldDB" id="A0A7D5LA82"/>
<dbReference type="SUPFAM" id="SSF82784">
    <property type="entry name" value="OsmC-like"/>
    <property type="match status" value="1"/>
</dbReference>
<sequence length="201" mass="21782">MTNEQRITHGVDVDELEAFAEYASDRPDAVRLGLGARATYEGTCAHSLAKIDSYGLGDETIARDTREYTIPYGGWKEVLDAGGWVGATDRLEPIEAALSALASCINVGITVNAVANGVEIESLRTDVRVDFDPGVLFSVRDLEEVDGVFDNLIAEIEIECEDLDEDQVDEWARRAPVYTLVSGAQDVNLTVNTPAEVSADD</sequence>
<dbReference type="KEGG" id="halu:HUG12_08880"/>
<dbReference type="InterPro" id="IPR015946">
    <property type="entry name" value="KH_dom-like_a/b"/>
</dbReference>
<reference evidence="1 2" key="1">
    <citation type="submission" date="2020-06" db="EMBL/GenBank/DDBJ databases">
        <title>NJ-3-1, isolated from saline soil.</title>
        <authorList>
            <person name="Cui H.L."/>
            <person name="Shi X."/>
        </authorList>
    </citation>
    <scope>NUCLEOTIDE SEQUENCE [LARGE SCALE GENOMIC DNA]</scope>
    <source>
        <strain evidence="1 2">NJ-3-1</strain>
    </source>
</reference>
<dbReference type="Proteomes" id="UP000509626">
    <property type="component" value="Chromosome"/>
</dbReference>
<evidence type="ECO:0000313" key="1">
    <source>
        <dbReference type="EMBL" id="QLG61832.1"/>
    </source>
</evidence>
<proteinExistence type="predicted"/>
<dbReference type="OrthoDB" id="260720at2157"/>
<protein>
    <submittedName>
        <fullName evidence="1">OsmC family protein</fullName>
    </submittedName>
</protein>
<keyword evidence="2" id="KW-1185">Reference proteome</keyword>
<dbReference type="Gene3D" id="3.30.300.20">
    <property type="match status" value="1"/>
</dbReference>
<dbReference type="EMBL" id="CP058579">
    <property type="protein sequence ID" value="QLG61832.1"/>
    <property type="molecule type" value="Genomic_DNA"/>
</dbReference>
<dbReference type="Pfam" id="PF02566">
    <property type="entry name" value="OsmC"/>
    <property type="match status" value="1"/>
</dbReference>
<gene>
    <name evidence="1" type="ORF">HUG12_08880</name>
</gene>
<dbReference type="GeneID" id="56037569"/>
<organism evidence="1 2">
    <name type="scientific">Halorarum salinum</name>
    <dbReference type="NCBI Taxonomy" id="2743089"/>
    <lineage>
        <taxon>Archaea</taxon>
        <taxon>Methanobacteriati</taxon>
        <taxon>Methanobacteriota</taxon>
        <taxon>Stenosarchaea group</taxon>
        <taxon>Halobacteria</taxon>
        <taxon>Halobacteriales</taxon>
        <taxon>Haloferacaceae</taxon>
        <taxon>Halorarum</taxon>
    </lineage>
</organism>
<dbReference type="RefSeq" id="WP_179268417.1">
    <property type="nucleotide sequence ID" value="NZ_CP058579.1"/>
</dbReference>